<reference evidence="4" key="1">
    <citation type="submission" date="2025-08" db="UniProtKB">
        <authorList>
            <consortium name="RefSeq"/>
        </authorList>
    </citation>
    <scope>IDENTIFICATION</scope>
    <source>
        <tissue evidence="4">Whole organism</tissue>
    </source>
</reference>
<dbReference type="OrthoDB" id="6427684at2759"/>
<dbReference type="GO" id="GO:0042302">
    <property type="term" value="F:structural constituent of cuticle"/>
    <property type="evidence" value="ECO:0007669"/>
    <property type="project" value="UniProtKB-UniRule"/>
</dbReference>
<keyword evidence="3" id="KW-1185">Reference proteome</keyword>
<proteinExistence type="predicted"/>
<dbReference type="GeneID" id="127752071"/>
<dbReference type="GO" id="GO:0031012">
    <property type="term" value="C:extracellular matrix"/>
    <property type="evidence" value="ECO:0007669"/>
    <property type="project" value="TreeGrafter"/>
</dbReference>
<feature type="non-terminal residue" evidence="4">
    <location>
        <position position="1"/>
    </location>
</feature>
<dbReference type="PRINTS" id="PR00947">
    <property type="entry name" value="CUTICLE"/>
</dbReference>
<dbReference type="InterPro" id="IPR031311">
    <property type="entry name" value="CHIT_BIND_RR_consensus"/>
</dbReference>
<dbReference type="KEGG" id="foc:127752071"/>
<dbReference type="GO" id="GO:0005615">
    <property type="term" value="C:extracellular space"/>
    <property type="evidence" value="ECO:0007669"/>
    <property type="project" value="TreeGrafter"/>
</dbReference>
<accession>A0A9C6XB28</accession>
<dbReference type="Pfam" id="PF00379">
    <property type="entry name" value="Chitin_bind_4"/>
    <property type="match status" value="1"/>
</dbReference>
<dbReference type="RefSeq" id="XP_052132571.1">
    <property type="nucleotide sequence ID" value="XM_052276611.1"/>
</dbReference>
<name>A0A9C6XB28_FRAOC</name>
<dbReference type="InterPro" id="IPR051217">
    <property type="entry name" value="Insect_Cuticle_Struc_Prot"/>
</dbReference>
<evidence type="ECO:0000313" key="4">
    <source>
        <dbReference type="RefSeq" id="XP_052132571.1"/>
    </source>
</evidence>
<dbReference type="PROSITE" id="PS00233">
    <property type="entry name" value="CHIT_BIND_RR_1"/>
    <property type="match status" value="1"/>
</dbReference>
<dbReference type="PANTHER" id="PTHR12236:SF95">
    <property type="entry name" value="CUTICULAR PROTEIN 76BD, ISOFORM C-RELATED"/>
    <property type="match status" value="1"/>
</dbReference>
<organism evidence="3 4">
    <name type="scientific">Frankliniella occidentalis</name>
    <name type="common">Western flower thrips</name>
    <name type="synonym">Euthrips occidentalis</name>
    <dbReference type="NCBI Taxonomy" id="133901"/>
    <lineage>
        <taxon>Eukaryota</taxon>
        <taxon>Metazoa</taxon>
        <taxon>Ecdysozoa</taxon>
        <taxon>Arthropoda</taxon>
        <taxon>Hexapoda</taxon>
        <taxon>Insecta</taxon>
        <taxon>Pterygota</taxon>
        <taxon>Neoptera</taxon>
        <taxon>Paraneoptera</taxon>
        <taxon>Thysanoptera</taxon>
        <taxon>Terebrantia</taxon>
        <taxon>Thripoidea</taxon>
        <taxon>Thripidae</taxon>
        <taxon>Frankliniella</taxon>
    </lineage>
</organism>
<dbReference type="Proteomes" id="UP000504606">
    <property type="component" value="Unplaced"/>
</dbReference>
<evidence type="ECO:0000313" key="3">
    <source>
        <dbReference type="Proteomes" id="UP000504606"/>
    </source>
</evidence>
<dbReference type="PROSITE" id="PS51155">
    <property type="entry name" value="CHIT_BIND_RR_2"/>
    <property type="match status" value="1"/>
</dbReference>
<dbReference type="AlphaFoldDB" id="A0A9C6XB28"/>
<dbReference type="PANTHER" id="PTHR12236">
    <property type="entry name" value="STRUCTURAL CONTITUENT OF CUTICLE"/>
    <property type="match status" value="1"/>
</dbReference>
<evidence type="ECO:0000256" key="1">
    <source>
        <dbReference type="ARBA" id="ARBA00022460"/>
    </source>
</evidence>
<keyword evidence="1 2" id="KW-0193">Cuticle</keyword>
<evidence type="ECO:0000256" key="2">
    <source>
        <dbReference type="PROSITE-ProRule" id="PRU00497"/>
    </source>
</evidence>
<gene>
    <name evidence="4" type="primary">LOC127752071</name>
</gene>
<protein>
    <submittedName>
        <fullName evidence="4">Cuticle protein 19-like</fullName>
    </submittedName>
</protein>
<dbReference type="InterPro" id="IPR000618">
    <property type="entry name" value="Insect_cuticle"/>
</dbReference>
<sequence>PIAYAPAPVAYAAPAVAKVAVAEPIAHPRYAFKYGVHDAHTGDVKSQAEERDGDVVRGEYSLLQPDGTTRTVHYTADSHNGFNAVVSISGHAAHPVTPVKVAAPVVQQVAVQAVHAAPQYAVQTVHQAPQYAVQTVHQAPAVLSLGHGGLGLGHGGLGGISLGGLGEYGGHY</sequence>